<dbReference type="Proteomes" id="UP001187343">
    <property type="component" value="Unassembled WGS sequence"/>
</dbReference>
<reference evidence="1" key="1">
    <citation type="submission" date="2023-08" db="EMBL/GenBank/DDBJ databases">
        <title>Chromosome-level Genome Assembly of mud carp (Cirrhinus molitorella).</title>
        <authorList>
            <person name="Liu H."/>
        </authorList>
    </citation>
    <scope>NUCLEOTIDE SEQUENCE</scope>
    <source>
        <strain evidence="1">Prfri</strain>
        <tissue evidence="1">Muscle</tissue>
    </source>
</reference>
<accession>A0AA88P8X2</accession>
<sequence>METDRLPVASDTLILVHKDAFEPGGFCLYCPLKLRERFRNYEDFVEKLGRVRGKEAGRELWRRKRKPPRRGLCCPCAPLHEANMGPTVKANSFLIITCLCRHTGQELRPTPE</sequence>
<protein>
    <submittedName>
        <fullName evidence="1">Uncharacterized protein</fullName>
    </submittedName>
</protein>
<keyword evidence="2" id="KW-1185">Reference proteome</keyword>
<dbReference type="AlphaFoldDB" id="A0AA88P8X2"/>
<gene>
    <name evidence="1" type="ORF">Q8A67_022876</name>
</gene>
<organism evidence="1 2">
    <name type="scientific">Cirrhinus molitorella</name>
    <name type="common">mud carp</name>
    <dbReference type="NCBI Taxonomy" id="172907"/>
    <lineage>
        <taxon>Eukaryota</taxon>
        <taxon>Metazoa</taxon>
        <taxon>Chordata</taxon>
        <taxon>Craniata</taxon>
        <taxon>Vertebrata</taxon>
        <taxon>Euteleostomi</taxon>
        <taxon>Actinopterygii</taxon>
        <taxon>Neopterygii</taxon>
        <taxon>Teleostei</taxon>
        <taxon>Ostariophysi</taxon>
        <taxon>Cypriniformes</taxon>
        <taxon>Cyprinidae</taxon>
        <taxon>Labeoninae</taxon>
        <taxon>Labeonini</taxon>
        <taxon>Cirrhinus</taxon>
    </lineage>
</organism>
<evidence type="ECO:0000313" key="2">
    <source>
        <dbReference type="Proteomes" id="UP001187343"/>
    </source>
</evidence>
<comment type="caution">
    <text evidence="1">The sequence shown here is derived from an EMBL/GenBank/DDBJ whole genome shotgun (WGS) entry which is preliminary data.</text>
</comment>
<evidence type="ECO:0000313" key="1">
    <source>
        <dbReference type="EMBL" id="KAK2872979.1"/>
    </source>
</evidence>
<name>A0AA88P8X2_9TELE</name>
<proteinExistence type="predicted"/>
<dbReference type="EMBL" id="JAUYZG010000022">
    <property type="protein sequence ID" value="KAK2872979.1"/>
    <property type="molecule type" value="Genomic_DNA"/>
</dbReference>